<evidence type="ECO:0000313" key="1">
    <source>
        <dbReference type="EMBL" id="SCX15149.1"/>
    </source>
</evidence>
<reference evidence="1 2" key="1">
    <citation type="submission" date="2016-10" db="EMBL/GenBank/DDBJ databases">
        <authorList>
            <person name="de Groot N.N."/>
        </authorList>
    </citation>
    <scope>NUCLEOTIDE SEQUENCE [LARGE SCALE GENOMIC DNA]</scope>
    <source>
        <strain evidence="1 2">CGMCC 1.3801</strain>
    </source>
</reference>
<gene>
    <name evidence="1" type="ORF">SAMN02927925_02194</name>
</gene>
<protein>
    <submittedName>
        <fullName evidence="1">Uncharacterized protein</fullName>
    </submittedName>
</protein>
<dbReference type="STRING" id="329186.SAMN02927925_02194"/>
<dbReference type="eggNOG" id="ENOG502ZZGC">
    <property type="taxonomic scope" value="Bacteria"/>
</dbReference>
<accession>A0A1G4W194</accession>
<dbReference type="Proteomes" id="UP000182124">
    <property type="component" value="Unassembled WGS sequence"/>
</dbReference>
<proteinExistence type="predicted"/>
<name>A0A1G4W194_9FLAO</name>
<sequence>MALLGTFGFDSLPDDEFDVTFTIPNNCNFTTHYDATKKINTITVQLNSGQSQPSGVFVPCNHTVSADNNAANINFEQKLNGSTITKPKIVITL</sequence>
<dbReference type="RefSeq" id="WP_023575857.1">
    <property type="nucleotide sequence ID" value="NZ_CBCSBQ010000004.1"/>
</dbReference>
<dbReference type="EMBL" id="FMTY01000005">
    <property type="protein sequence ID" value="SCX15149.1"/>
    <property type="molecule type" value="Genomic_DNA"/>
</dbReference>
<organism evidence="1 2">
    <name type="scientific">Flavobacterium saliperosum</name>
    <dbReference type="NCBI Taxonomy" id="329186"/>
    <lineage>
        <taxon>Bacteria</taxon>
        <taxon>Pseudomonadati</taxon>
        <taxon>Bacteroidota</taxon>
        <taxon>Flavobacteriia</taxon>
        <taxon>Flavobacteriales</taxon>
        <taxon>Flavobacteriaceae</taxon>
        <taxon>Flavobacterium</taxon>
    </lineage>
</organism>
<evidence type="ECO:0000313" key="2">
    <source>
        <dbReference type="Proteomes" id="UP000182124"/>
    </source>
</evidence>
<dbReference type="AlphaFoldDB" id="A0A1G4W194"/>